<dbReference type="CDD" id="cd04485">
    <property type="entry name" value="DnaE_OBF"/>
    <property type="match status" value="1"/>
</dbReference>
<dbReference type="CDD" id="cd12113">
    <property type="entry name" value="PHP_PolIIIA_DnaE3"/>
    <property type="match status" value="1"/>
</dbReference>
<dbReference type="InterPro" id="IPR016195">
    <property type="entry name" value="Pol/histidinol_Pase-like"/>
</dbReference>
<keyword evidence="4" id="KW-0808">Transferase</keyword>
<dbReference type="InterPro" id="IPR040982">
    <property type="entry name" value="DNA_pol3_finger"/>
</dbReference>
<dbReference type="EC" id="2.7.7.7" evidence="2"/>
<dbReference type="PATRIC" id="fig|380242.3.peg.3497"/>
<name>A0A0M2UU02_9BACT</name>
<dbReference type="Proteomes" id="UP000034954">
    <property type="component" value="Unassembled WGS sequence"/>
</dbReference>
<dbReference type="GO" id="GO:0003887">
    <property type="term" value="F:DNA-directed DNA polymerase activity"/>
    <property type="evidence" value="ECO:0007669"/>
    <property type="project" value="UniProtKB-KW"/>
</dbReference>
<dbReference type="Pfam" id="PF14579">
    <property type="entry name" value="HHH_6"/>
    <property type="match status" value="1"/>
</dbReference>
<dbReference type="InterPro" id="IPR004805">
    <property type="entry name" value="DnaE2/DnaE/PolC"/>
</dbReference>
<dbReference type="InterPro" id="IPR029460">
    <property type="entry name" value="DNAPol_HHH"/>
</dbReference>
<dbReference type="Pfam" id="PF02811">
    <property type="entry name" value="PHP"/>
    <property type="match status" value="1"/>
</dbReference>
<dbReference type="SUPFAM" id="SSF89550">
    <property type="entry name" value="PHP domain-like"/>
    <property type="match status" value="1"/>
</dbReference>
<comment type="subcellular location">
    <subcellularLocation>
        <location evidence="1">Cytoplasm</location>
    </subcellularLocation>
</comment>
<dbReference type="InterPro" id="IPR004365">
    <property type="entry name" value="NA-bd_OB_tRNA"/>
</dbReference>
<protein>
    <recommendedName>
        <fullName evidence="3">DNA polymerase III subunit alpha</fullName>
        <ecNumber evidence="2">2.7.7.7</ecNumber>
    </recommendedName>
</protein>
<dbReference type="Gene3D" id="3.20.20.140">
    <property type="entry name" value="Metal-dependent hydrolases"/>
    <property type="match status" value="1"/>
</dbReference>
<dbReference type="Pfam" id="PF17657">
    <property type="entry name" value="DNA_pol3_finger"/>
    <property type="match status" value="1"/>
</dbReference>
<dbReference type="SMART" id="SM00481">
    <property type="entry name" value="POLIIIAc"/>
    <property type="match status" value="1"/>
</dbReference>
<gene>
    <name evidence="10" type="ORF">BROFUL_02826</name>
</gene>
<comment type="caution">
    <text evidence="10">The sequence shown here is derived from an EMBL/GenBank/DDBJ whole genome shotgun (WGS) entry which is preliminary data.</text>
</comment>
<evidence type="ECO:0000256" key="2">
    <source>
        <dbReference type="ARBA" id="ARBA00012417"/>
    </source>
</evidence>
<dbReference type="PANTHER" id="PTHR32294:SF0">
    <property type="entry name" value="DNA POLYMERASE III SUBUNIT ALPHA"/>
    <property type="match status" value="1"/>
</dbReference>
<reference evidence="10 11" key="1">
    <citation type="journal article" date="2013" name="BMC Microbiol.">
        <title>Identification of the type II cytochrome c maturation pathway in anammox bacteria by comparative genomics.</title>
        <authorList>
            <person name="Ferousi C."/>
            <person name="Speth D.R."/>
            <person name="Reimann J."/>
            <person name="Op den Camp H.J."/>
            <person name="Allen J.W."/>
            <person name="Keltjens J.T."/>
            <person name="Jetten M.S."/>
        </authorList>
    </citation>
    <scope>NUCLEOTIDE SEQUENCE [LARGE SCALE GENOMIC DNA]</scope>
    <source>
        <strain evidence="10">RU1</strain>
    </source>
</reference>
<evidence type="ECO:0000256" key="5">
    <source>
        <dbReference type="ARBA" id="ARBA00022695"/>
    </source>
</evidence>
<dbReference type="GO" id="GO:0005737">
    <property type="term" value="C:cytoplasm"/>
    <property type="evidence" value="ECO:0007669"/>
    <property type="project" value="UniProtKB-SubCell"/>
</dbReference>
<dbReference type="NCBIfam" id="TIGR00594">
    <property type="entry name" value="polc"/>
    <property type="match status" value="1"/>
</dbReference>
<evidence type="ECO:0000313" key="10">
    <source>
        <dbReference type="EMBL" id="KKO18471.1"/>
    </source>
</evidence>
<dbReference type="GO" id="GO:0003676">
    <property type="term" value="F:nucleic acid binding"/>
    <property type="evidence" value="ECO:0007669"/>
    <property type="project" value="InterPro"/>
</dbReference>
<dbReference type="InterPro" id="IPR003141">
    <property type="entry name" value="Pol/His_phosphatase_N"/>
</dbReference>
<dbReference type="Gene3D" id="2.40.50.140">
    <property type="entry name" value="Nucleic acid-binding proteins"/>
    <property type="match status" value="1"/>
</dbReference>
<dbReference type="AlphaFoldDB" id="A0A0M2UU02"/>
<keyword evidence="6" id="KW-0235">DNA replication</keyword>
<proteinExistence type="predicted"/>
<keyword evidence="11" id="KW-1185">Reference proteome</keyword>
<dbReference type="InterPro" id="IPR011708">
    <property type="entry name" value="DNA_pol3_alpha_NTPase_dom"/>
</dbReference>
<dbReference type="InterPro" id="IPR004013">
    <property type="entry name" value="PHP_dom"/>
</dbReference>
<dbReference type="Gene3D" id="1.10.150.870">
    <property type="match status" value="1"/>
</dbReference>
<dbReference type="Gene3D" id="1.10.10.1600">
    <property type="entry name" value="Bacterial DNA polymerase III alpha subunit, thumb domain"/>
    <property type="match status" value="1"/>
</dbReference>
<dbReference type="NCBIfam" id="NF005298">
    <property type="entry name" value="PRK06826.1"/>
    <property type="match status" value="1"/>
</dbReference>
<accession>A0A0M2UU02</accession>
<evidence type="ECO:0000259" key="9">
    <source>
        <dbReference type="SMART" id="SM00481"/>
    </source>
</evidence>
<evidence type="ECO:0000256" key="8">
    <source>
        <dbReference type="ARBA" id="ARBA00049244"/>
    </source>
</evidence>
<evidence type="ECO:0000256" key="7">
    <source>
        <dbReference type="ARBA" id="ARBA00022932"/>
    </source>
</evidence>
<dbReference type="InterPro" id="IPR012340">
    <property type="entry name" value="NA-bd_OB-fold"/>
</dbReference>
<dbReference type="PANTHER" id="PTHR32294">
    <property type="entry name" value="DNA POLYMERASE III SUBUNIT ALPHA"/>
    <property type="match status" value="1"/>
</dbReference>
<keyword evidence="5" id="KW-0548">Nucleotidyltransferase</keyword>
<evidence type="ECO:0000256" key="1">
    <source>
        <dbReference type="ARBA" id="ARBA00004496"/>
    </source>
</evidence>
<evidence type="ECO:0000256" key="4">
    <source>
        <dbReference type="ARBA" id="ARBA00022679"/>
    </source>
</evidence>
<dbReference type="Pfam" id="PF01336">
    <property type="entry name" value="tRNA_anti-codon"/>
    <property type="match status" value="1"/>
</dbReference>
<evidence type="ECO:0000256" key="3">
    <source>
        <dbReference type="ARBA" id="ARBA00019114"/>
    </source>
</evidence>
<evidence type="ECO:0000313" key="11">
    <source>
        <dbReference type="Proteomes" id="UP000034954"/>
    </source>
</evidence>
<dbReference type="InterPro" id="IPR041931">
    <property type="entry name" value="DNA_pol3_alpha_thumb_dom"/>
</dbReference>
<sequence>MKNENFVHLHVHSEYSLLDGACKISDLVDKALQLKMPALALTDHGNMFGAVEFYEMARSKGIKPILGYEAYVAQGSRFDKEAKNGKETISHITLLAEDNEGYRNLLKLTTSAYLEGFYYKPRIDKAILKAHATGLICLSGCMTSEINRYLVQNRTEEASQVAREFKDIFGPEHFYLEVQNNGIEHQAKLVSDAAEIGRKFGIPLVATNDIHYLNMDDATAHDALLCINTGKHLSDVQRMRFGTNEFYFKNFQEMHTVFQHIPEALENTVKIANRCNVEMTFGKMHLPKFTAPNGMTNNAYLRKLCEEGAVQIYGSLNQNIRDRLDYELKVIESTGFVDYFLIVWDFIHFAIQHRIPATGRGSGAGSLVAYVLNITNIDPLENDLLFERFLNAERISMPDLDIDFCAEGREKVIQYVRQKYGGDSNVAQIITFGTMKAKAVIRDVGRVMNIPLSEVDKVAKLIPNTLNITLKEALEQEPALKALYENEKHIHDLFDISKKLEGLCRHASVHAAGIVISDEPLTEYVPLAKNGDVVTTQFYDEILVDKIGLLKADFLGVRKLTVLDKALKLIRETTGKDIDLTKIPMDDRKTYELLSRGNVKGVFQVETSRGFKELLKKLKPDTFADILPLVALYRPGPLQSGMVDSFINRKHGREEVAYPHPFLEPILKETYGVILYQEQVMRIANRLAGFSLNQADNLRKAMGKKKPEIMAKFKDQFINGAVANGIPKETAVSIFELMEYFAGYGFNKSHSAAYAVITYQTAYLKANYPVQYMVAQLSCEKQNMDKIVDYIEDCRHTGIGVLPPDINESQNDFTISQGNKIRFGLGAIKNVGDKAIESIIQSRDKGERYTSILDLCKRVDMRVVNKQVLESLIKSGCFDSLHDNRAKLLAGLDTAMQLGGIAGKERRKGQKSLFAIGSDLDIAVKADAGTETEVKQWTEKEIRQAEKESLGFYLSSHPLNVCQQKIKQLSTVSSAEMSEHADGEEIIIGGIVTNLKPSVTKRGDPMMYITLEDMKGAVECVIFSKEMKSHQSLLNMDEIVFVKGQIGFQSTAPSIRIKEMIAEKDALKRLTKCITLRFEGAHFDEVKLNQLREIIKKHSGTCPLFLEISNPEQTSTVIKASSQYFTSVTDNFLSCIKELFGPDALKLNQREMLAMV</sequence>
<dbReference type="Pfam" id="PF07733">
    <property type="entry name" value="DNA_pol3_alpha"/>
    <property type="match status" value="1"/>
</dbReference>
<comment type="catalytic activity">
    <reaction evidence="8">
        <text>DNA(n) + a 2'-deoxyribonucleoside 5'-triphosphate = DNA(n+1) + diphosphate</text>
        <dbReference type="Rhea" id="RHEA:22508"/>
        <dbReference type="Rhea" id="RHEA-COMP:17339"/>
        <dbReference type="Rhea" id="RHEA-COMP:17340"/>
        <dbReference type="ChEBI" id="CHEBI:33019"/>
        <dbReference type="ChEBI" id="CHEBI:61560"/>
        <dbReference type="ChEBI" id="CHEBI:173112"/>
        <dbReference type="EC" id="2.7.7.7"/>
    </reaction>
</comment>
<evidence type="ECO:0000256" key="6">
    <source>
        <dbReference type="ARBA" id="ARBA00022705"/>
    </source>
</evidence>
<dbReference type="GO" id="GO:0008408">
    <property type="term" value="F:3'-5' exonuclease activity"/>
    <property type="evidence" value="ECO:0007669"/>
    <property type="project" value="InterPro"/>
</dbReference>
<dbReference type="NCBIfam" id="NF004226">
    <property type="entry name" value="PRK05673.1"/>
    <property type="match status" value="1"/>
</dbReference>
<keyword evidence="7" id="KW-0239">DNA-directed DNA polymerase</keyword>
<feature type="domain" description="Polymerase/histidinol phosphatase N-terminal" evidence="9">
    <location>
        <begin position="7"/>
        <end position="74"/>
    </location>
</feature>
<dbReference type="GO" id="GO:0006260">
    <property type="term" value="P:DNA replication"/>
    <property type="evidence" value="ECO:0007669"/>
    <property type="project" value="UniProtKB-KW"/>
</dbReference>
<dbReference type="EMBL" id="LAQJ01000266">
    <property type="protein sequence ID" value="KKO18471.1"/>
    <property type="molecule type" value="Genomic_DNA"/>
</dbReference>
<organism evidence="10 11">
    <name type="scientific">Candidatus Brocadia fulgida</name>
    <dbReference type="NCBI Taxonomy" id="380242"/>
    <lineage>
        <taxon>Bacteria</taxon>
        <taxon>Pseudomonadati</taxon>
        <taxon>Planctomycetota</taxon>
        <taxon>Candidatus Brocadiia</taxon>
        <taxon>Candidatus Brocadiales</taxon>
        <taxon>Candidatus Brocadiaceae</taxon>
        <taxon>Candidatus Brocadia</taxon>
    </lineage>
</organism>